<dbReference type="CDD" id="cd07302">
    <property type="entry name" value="CHD"/>
    <property type="match status" value="1"/>
</dbReference>
<evidence type="ECO:0000256" key="3">
    <source>
        <dbReference type="ARBA" id="ARBA00022989"/>
    </source>
</evidence>
<keyword evidence="4" id="KW-0472">Membrane</keyword>
<keyword evidence="3 4" id="KW-1133">Transmembrane helix</keyword>
<feature type="transmembrane region" description="Helical" evidence="4">
    <location>
        <begin position="177"/>
        <end position="200"/>
    </location>
</feature>
<dbReference type="AlphaFoldDB" id="A0A1X1RBS0"/>
<dbReference type="STRING" id="1793.AWC04_12115"/>
<dbReference type="InterPro" id="IPR003660">
    <property type="entry name" value="HAMP_dom"/>
</dbReference>
<organism evidence="7 8">
    <name type="scientific">Mycolicibacterium fallax</name>
    <name type="common">Mycobacterium fallax</name>
    <dbReference type="NCBI Taxonomy" id="1793"/>
    <lineage>
        <taxon>Bacteria</taxon>
        <taxon>Bacillati</taxon>
        <taxon>Actinomycetota</taxon>
        <taxon>Actinomycetes</taxon>
        <taxon>Mycobacteriales</taxon>
        <taxon>Mycobacteriaceae</taxon>
        <taxon>Mycolicibacterium</taxon>
    </lineage>
</organism>
<dbReference type="PANTHER" id="PTHR43081:SF1">
    <property type="entry name" value="ADENYLATE CYCLASE, TERMINAL-DIFFERENTIATION SPECIFIC"/>
    <property type="match status" value="1"/>
</dbReference>
<dbReference type="GO" id="GO:0035556">
    <property type="term" value="P:intracellular signal transduction"/>
    <property type="evidence" value="ECO:0007669"/>
    <property type="project" value="InterPro"/>
</dbReference>
<dbReference type="GO" id="GO:0004016">
    <property type="term" value="F:adenylate cyclase activity"/>
    <property type="evidence" value="ECO:0007669"/>
    <property type="project" value="UniProtKB-ARBA"/>
</dbReference>
<feature type="transmembrane region" description="Helical" evidence="4">
    <location>
        <begin position="44"/>
        <end position="64"/>
    </location>
</feature>
<keyword evidence="2 4" id="KW-0812">Transmembrane</keyword>
<evidence type="ECO:0000256" key="4">
    <source>
        <dbReference type="SAM" id="Phobius"/>
    </source>
</evidence>
<dbReference type="PROSITE" id="PS50885">
    <property type="entry name" value="HAMP"/>
    <property type="match status" value="1"/>
</dbReference>
<accession>A0A1X1RBS0</accession>
<protein>
    <submittedName>
        <fullName evidence="7">Adenylate/guanylate cyclase with integral membrane sensor</fullName>
    </submittedName>
</protein>
<evidence type="ECO:0000259" key="5">
    <source>
        <dbReference type="PROSITE" id="PS50125"/>
    </source>
</evidence>
<dbReference type="InterPro" id="IPR029787">
    <property type="entry name" value="Nucleotide_cyclase"/>
</dbReference>
<dbReference type="SUPFAM" id="SSF55073">
    <property type="entry name" value="Nucleotide cyclase"/>
    <property type="match status" value="1"/>
</dbReference>
<feature type="domain" description="Guanylate cyclase" evidence="5">
    <location>
        <begin position="318"/>
        <end position="443"/>
    </location>
</feature>
<dbReference type="SUPFAM" id="SSF158472">
    <property type="entry name" value="HAMP domain-like"/>
    <property type="match status" value="1"/>
</dbReference>
<dbReference type="CDD" id="cd06225">
    <property type="entry name" value="HAMP"/>
    <property type="match status" value="1"/>
</dbReference>
<comment type="similarity">
    <text evidence="1">Belongs to the adenylyl cyclase class-3 family.</text>
</comment>
<sequence>MRRIVLHRWILAGAGVNALGGAIVFLFLFLAAPILLTPEQFREQLALAGIAVGAVLAVVLPLLLRHRRRQFAAATAWLAENRLPTPAEAQLTLAAPWDAARISAAIWTGCAVLCAGLALRATPAAAAYVLCAVLLCGLSTTGVWYLVVEWVMRPLSAGVLDGSSPHRDYGPTITRRLLAAWTLATGVPLVGIATLTIGYLTAAEFRVPRTLAAILVLVTSAVVTGLSLIVIAVRSIAARIGALRAALRRVQQGDYAVRVLVDDASEIGRLQVGFNAMTAGLAERERIRRTFGTYVDRDVAEHILRTESGPPAEEVEVTMMFVDVRGFTALAEALSPAAVVAILNRLFETIVPLVHAHGGHVDKYAGDGLLAVFGAPRRQPDHAERALTAALAIPEAVRTEFGDTLSVGVGLNSGPVIAGNVGGAGRLEFSVIGDAVNVAARVESATRQTGDTVLLTQHTRELLGASPVTLVERPGIQLKGKTAAVRLFAPLDAPG</sequence>
<evidence type="ECO:0000313" key="7">
    <source>
        <dbReference type="EMBL" id="ORV02688.1"/>
    </source>
</evidence>
<evidence type="ECO:0000259" key="6">
    <source>
        <dbReference type="PROSITE" id="PS50885"/>
    </source>
</evidence>
<dbReference type="SMART" id="SM00304">
    <property type="entry name" value="HAMP"/>
    <property type="match status" value="1"/>
</dbReference>
<feature type="transmembrane region" description="Helical" evidence="4">
    <location>
        <begin position="9"/>
        <end position="32"/>
    </location>
</feature>
<dbReference type="OrthoDB" id="368920at2"/>
<dbReference type="GO" id="GO:0009190">
    <property type="term" value="P:cyclic nucleotide biosynthetic process"/>
    <property type="evidence" value="ECO:0007669"/>
    <property type="project" value="InterPro"/>
</dbReference>
<dbReference type="GO" id="GO:0016020">
    <property type="term" value="C:membrane"/>
    <property type="evidence" value="ECO:0007669"/>
    <property type="project" value="InterPro"/>
</dbReference>
<dbReference type="Gene3D" id="6.10.340.10">
    <property type="match status" value="1"/>
</dbReference>
<evidence type="ECO:0000256" key="2">
    <source>
        <dbReference type="ARBA" id="ARBA00022692"/>
    </source>
</evidence>
<dbReference type="InterPro" id="IPR001054">
    <property type="entry name" value="A/G_cyclase"/>
</dbReference>
<feature type="transmembrane region" description="Helical" evidence="4">
    <location>
        <begin position="125"/>
        <end position="147"/>
    </location>
</feature>
<dbReference type="PROSITE" id="PS50125">
    <property type="entry name" value="GUANYLATE_CYCLASE_2"/>
    <property type="match status" value="1"/>
</dbReference>
<dbReference type="Gene3D" id="3.30.70.1230">
    <property type="entry name" value="Nucleotide cyclase"/>
    <property type="match status" value="1"/>
</dbReference>
<dbReference type="Proteomes" id="UP000193484">
    <property type="component" value="Unassembled WGS sequence"/>
</dbReference>
<gene>
    <name evidence="7" type="ORF">AWC04_12115</name>
</gene>
<dbReference type="EMBL" id="LQOJ01000040">
    <property type="protein sequence ID" value="ORV02688.1"/>
    <property type="molecule type" value="Genomic_DNA"/>
</dbReference>
<dbReference type="InterPro" id="IPR050697">
    <property type="entry name" value="Adenylyl/Guanylyl_Cyclase_3/4"/>
</dbReference>
<feature type="domain" description="HAMP" evidence="6">
    <location>
        <begin position="234"/>
        <end position="286"/>
    </location>
</feature>
<feature type="transmembrane region" description="Helical" evidence="4">
    <location>
        <begin position="212"/>
        <end position="233"/>
    </location>
</feature>
<evidence type="ECO:0000256" key="1">
    <source>
        <dbReference type="ARBA" id="ARBA00005381"/>
    </source>
</evidence>
<dbReference type="SMART" id="SM00044">
    <property type="entry name" value="CYCc"/>
    <property type="match status" value="1"/>
</dbReference>
<reference evidence="7 8" key="1">
    <citation type="submission" date="2016-01" db="EMBL/GenBank/DDBJ databases">
        <title>The new phylogeny of the genus Mycobacterium.</title>
        <authorList>
            <person name="Tarcisio F."/>
            <person name="Conor M."/>
            <person name="Antonella G."/>
            <person name="Elisabetta G."/>
            <person name="Giulia F.S."/>
            <person name="Sara T."/>
            <person name="Anna F."/>
            <person name="Clotilde B."/>
            <person name="Roberto B."/>
            <person name="Veronica D.S."/>
            <person name="Fabio R."/>
            <person name="Monica P."/>
            <person name="Olivier J."/>
            <person name="Enrico T."/>
            <person name="Nicola S."/>
        </authorList>
    </citation>
    <scope>NUCLEOTIDE SEQUENCE [LARGE SCALE GENOMIC DNA]</scope>
    <source>
        <strain evidence="7 8">DSM 44179</strain>
    </source>
</reference>
<dbReference type="Pfam" id="PF00211">
    <property type="entry name" value="Guanylate_cyc"/>
    <property type="match status" value="1"/>
</dbReference>
<evidence type="ECO:0000313" key="8">
    <source>
        <dbReference type="Proteomes" id="UP000193484"/>
    </source>
</evidence>
<keyword evidence="8" id="KW-1185">Reference proteome</keyword>
<dbReference type="PANTHER" id="PTHR43081">
    <property type="entry name" value="ADENYLATE CYCLASE, TERMINAL-DIFFERENTIATION SPECIFIC-RELATED"/>
    <property type="match status" value="1"/>
</dbReference>
<name>A0A1X1RBS0_MYCFA</name>
<dbReference type="Pfam" id="PF00672">
    <property type="entry name" value="HAMP"/>
    <property type="match status" value="1"/>
</dbReference>
<comment type="caution">
    <text evidence="7">The sequence shown here is derived from an EMBL/GenBank/DDBJ whole genome shotgun (WGS) entry which is preliminary data.</text>
</comment>
<proteinExistence type="inferred from homology"/>